<dbReference type="PANTHER" id="PTHR48222:SF4">
    <property type="entry name" value="PROTEINASE INHIBITOR, PROPEPTIDE"/>
    <property type="match status" value="1"/>
</dbReference>
<dbReference type="InterPro" id="IPR037045">
    <property type="entry name" value="S8pro/Inhibitor_I9_sf"/>
</dbReference>
<feature type="domain" description="Inhibitor I9" evidence="2">
    <location>
        <begin position="159"/>
        <end position="224"/>
    </location>
</feature>
<organism evidence="3 4">
    <name type="scientific">Kalanchoe fedtschenkoi</name>
    <name type="common">Lavender scallops</name>
    <name type="synonym">South American air plant</name>
    <dbReference type="NCBI Taxonomy" id="63787"/>
    <lineage>
        <taxon>Eukaryota</taxon>
        <taxon>Viridiplantae</taxon>
        <taxon>Streptophyta</taxon>
        <taxon>Embryophyta</taxon>
        <taxon>Tracheophyta</taxon>
        <taxon>Spermatophyta</taxon>
        <taxon>Magnoliopsida</taxon>
        <taxon>eudicotyledons</taxon>
        <taxon>Gunneridae</taxon>
        <taxon>Pentapetalae</taxon>
        <taxon>Saxifragales</taxon>
        <taxon>Crassulaceae</taxon>
        <taxon>Kalanchoe</taxon>
    </lineage>
</organism>
<dbReference type="Proteomes" id="UP000594263">
    <property type="component" value="Unplaced"/>
</dbReference>
<evidence type="ECO:0000259" key="2">
    <source>
        <dbReference type="Pfam" id="PF05922"/>
    </source>
</evidence>
<dbReference type="Pfam" id="PF05922">
    <property type="entry name" value="Inhibitor_I9"/>
    <property type="match status" value="2"/>
</dbReference>
<dbReference type="AlphaFoldDB" id="A0A7N1A1B6"/>
<evidence type="ECO:0000313" key="3">
    <source>
        <dbReference type="EnsemblPlants" id="Kaladp0060s0187.1.v1.1"/>
    </source>
</evidence>
<evidence type="ECO:0000256" key="1">
    <source>
        <dbReference type="SAM" id="SignalP"/>
    </source>
</evidence>
<dbReference type="Gene3D" id="3.30.70.80">
    <property type="entry name" value="Peptidase S8 propeptide/proteinase inhibitor I9"/>
    <property type="match status" value="2"/>
</dbReference>
<feature type="chain" id="PRO_5029683611" description="Inhibitor I9 domain-containing protein" evidence="1">
    <location>
        <begin position="27"/>
        <end position="226"/>
    </location>
</feature>
<dbReference type="Gramene" id="Kaladp0060s0187.1.v1.1">
    <property type="protein sequence ID" value="Kaladp0060s0187.1.v1.1"/>
    <property type="gene ID" value="Kaladp0060s0187.v1.1"/>
</dbReference>
<proteinExistence type="predicted"/>
<sequence>MNSVITTTLPFLFLFSILFLANSSSSRTLPTDPDHEASVQAVALAEDLGEPVLYIVLTSQPPNGEDKNHFYLRILTRVFDSEEAAKEALVTSYNHAITGFAAKLSPDQLPKLSEQPEVLTIFKDDASGPHQLVLTQATQAPQASDPIGLDALYIVFTSKPPNEEDENQFYLRILTKVFDTEEAAKNALVIQYKHAISGFAAKLTPKQVSILLEQPEVLTVIKDEAF</sequence>
<dbReference type="OMA" id="NGEDKNH"/>
<dbReference type="EnsemblPlants" id="Kaladp0060s0187.1.v1.1">
    <property type="protein sequence ID" value="Kaladp0060s0187.1.v1.1"/>
    <property type="gene ID" value="Kaladp0060s0187.v1.1"/>
</dbReference>
<accession>A0A7N1A1B6</accession>
<feature type="domain" description="Inhibitor I9" evidence="2">
    <location>
        <begin position="64"/>
        <end position="124"/>
    </location>
</feature>
<dbReference type="InterPro" id="IPR010259">
    <property type="entry name" value="S8pro/Inhibitor_I9"/>
</dbReference>
<feature type="signal peptide" evidence="1">
    <location>
        <begin position="1"/>
        <end position="26"/>
    </location>
</feature>
<evidence type="ECO:0000313" key="4">
    <source>
        <dbReference type="Proteomes" id="UP000594263"/>
    </source>
</evidence>
<reference evidence="3" key="1">
    <citation type="submission" date="2021-01" db="UniProtKB">
        <authorList>
            <consortium name="EnsemblPlants"/>
        </authorList>
    </citation>
    <scope>IDENTIFICATION</scope>
</reference>
<keyword evidence="4" id="KW-1185">Reference proteome</keyword>
<protein>
    <recommendedName>
        <fullName evidence="2">Inhibitor I9 domain-containing protein</fullName>
    </recommendedName>
</protein>
<dbReference type="PANTHER" id="PTHR48222">
    <property type="entry name" value="PROTEINASE INHIBITOR, PROPEPTIDE"/>
    <property type="match status" value="1"/>
</dbReference>
<keyword evidence="1" id="KW-0732">Signal</keyword>
<name>A0A7N1A1B6_KALFE</name>